<protein>
    <submittedName>
        <fullName evidence="3">YceI family protein</fullName>
    </submittedName>
</protein>
<dbReference type="InterPro" id="IPR007372">
    <property type="entry name" value="Lipid/polyisoprenoid-bd_YceI"/>
</dbReference>
<dbReference type="InterPro" id="IPR036761">
    <property type="entry name" value="TTHA0802/YceI-like_sf"/>
</dbReference>
<evidence type="ECO:0000313" key="3">
    <source>
        <dbReference type="EMBL" id="MCF1714437.1"/>
    </source>
</evidence>
<evidence type="ECO:0000256" key="1">
    <source>
        <dbReference type="SAM" id="SignalP"/>
    </source>
</evidence>
<evidence type="ECO:0000259" key="2">
    <source>
        <dbReference type="SMART" id="SM00867"/>
    </source>
</evidence>
<dbReference type="Proteomes" id="UP001200145">
    <property type="component" value="Unassembled WGS sequence"/>
</dbReference>
<feature type="domain" description="Lipid/polyisoprenoid-binding YceI-like" evidence="2">
    <location>
        <begin position="23"/>
        <end position="189"/>
    </location>
</feature>
<feature type="signal peptide" evidence="1">
    <location>
        <begin position="1"/>
        <end position="18"/>
    </location>
</feature>
<accession>A0ABS9BFQ8</accession>
<sequence>MKKLIVILSAFVALTAFTTLSTTWSNDDAHSQLGFTVTHLGLVDVSGTFNDIDVFVKANKPDFSDASFELTAKAASIDTRVEARNNHLKSADFFDAEKFPTLNFKSTGIKKAGKNKFKLTGDLTIHGVTKPVTMDLLYKGTVENPMSKKQTAGFQLTGTIKRSDFNVGPGFPAAVISDEVRIKADGEFIQPETK</sequence>
<gene>
    <name evidence="3" type="ORF">L0U88_07340</name>
</gene>
<dbReference type="PANTHER" id="PTHR34406">
    <property type="entry name" value="PROTEIN YCEI"/>
    <property type="match status" value="1"/>
</dbReference>
<comment type="caution">
    <text evidence="3">The sequence shown here is derived from an EMBL/GenBank/DDBJ whole genome shotgun (WGS) entry which is preliminary data.</text>
</comment>
<feature type="chain" id="PRO_5046387523" evidence="1">
    <location>
        <begin position="19"/>
        <end position="194"/>
    </location>
</feature>
<dbReference type="SMART" id="SM00867">
    <property type="entry name" value="YceI"/>
    <property type="match status" value="1"/>
</dbReference>
<dbReference type="RefSeq" id="WP_234865115.1">
    <property type="nucleotide sequence ID" value="NZ_JAKEVY010000002.1"/>
</dbReference>
<dbReference type="Gene3D" id="2.40.128.110">
    <property type="entry name" value="Lipid/polyisoprenoid-binding, YceI-like"/>
    <property type="match status" value="1"/>
</dbReference>
<dbReference type="SUPFAM" id="SSF101874">
    <property type="entry name" value="YceI-like"/>
    <property type="match status" value="1"/>
</dbReference>
<dbReference type="PANTHER" id="PTHR34406:SF1">
    <property type="entry name" value="PROTEIN YCEI"/>
    <property type="match status" value="1"/>
</dbReference>
<evidence type="ECO:0000313" key="4">
    <source>
        <dbReference type="Proteomes" id="UP001200145"/>
    </source>
</evidence>
<name>A0ABS9BFQ8_9BACT</name>
<proteinExistence type="predicted"/>
<reference evidence="3 4" key="1">
    <citation type="submission" date="2022-01" db="EMBL/GenBank/DDBJ databases">
        <title>Flavihumibacter sp. nov., isolated from sediment of a river.</title>
        <authorList>
            <person name="Liu H."/>
        </authorList>
    </citation>
    <scope>NUCLEOTIDE SEQUENCE [LARGE SCALE GENOMIC DNA]</scope>
    <source>
        <strain evidence="3 4">RY-1</strain>
    </source>
</reference>
<keyword evidence="4" id="KW-1185">Reference proteome</keyword>
<keyword evidence="1" id="KW-0732">Signal</keyword>
<organism evidence="3 4">
    <name type="scientific">Flavihumibacter fluminis</name>
    <dbReference type="NCBI Taxonomy" id="2909236"/>
    <lineage>
        <taxon>Bacteria</taxon>
        <taxon>Pseudomonadati</taxon>
        <taxon>Bacteroidota</taxon>
        <taxon>Chitinophagia</taxon>
        <taxon>Chitinophagales</taxon>
        <taxon>Chitinophagaceae</taxon>
        <taxon>Flavihumibacter</taxon>
    </lineage>
</organism>
<dbReference type="EMBL" id="JAKEVY010000002">
    <property type="protein sequence ID" value="MCF1714437.1"/>
    <property type="molecule type" value="Genomic_DNA"/>
</dbReference>
<dbReference type="Pfam" id="PF04264">
    <property type="entry name" value="YceI"/>
    <property type="match status" value="1"/>
</dbReference>